<reference evidence="2 3" key="1">
    <citation type="submission" date="2019-12" db="EMBL/GenBank/DDBJ databases">
        <authorList>
            <person name="Zhang Y.-J."/>
        </authorList>
    </citation>
    <scope>NUCLEOTIDE SEQUENCE [LARGE SCALE GENOMIC DNA]</scope>
    <source>
        <strain evidence="2 3">CY05</strain>
    </source>
</reference>
<accession>A0A6L6WLB0</accession>
<dbReference type="Gene3D" id="2.180.10.10">
    <property type="entry name" value="RHS repeat-associated core"/>
    <property type="match status" value="1"/>
</dbReference>
<gene>
    <name evidence="2" type="ORF">GO984_20050</name>
</gene>
<name>A0A6L6WLB0_9RHOB</name>
<feature type="signal peptide" evidence="1">
    <location>
        <begin position="1"/>
        <end position="23"/>
    </location>
</feature>
<protein>
    <recommendedName>
        <fullName evidence="4">RHS repeat-associated core domain-containing protein</fullName>
    </recommendedName>
</protein>
<dbReference type="AlphaFoldDB" id="A0A6L6WLB0"/>
<evidence type="ECO:0000313" key="2">
    <source>
        <dbReference type="EMBL" id="MVO18120.1"/>
    </source>
</evidence>
<proteinExistence type="predicted"/>
<keyword evidence="3" id="KW-1185">Reference proteome</keyword>
<dbReference type="RefSeq" id="WP_157024360.1">
    <property type="nucleotide sequence ID" value="NZ_WQLV01000017.1"/>
</dbReference>
<evidence type="ECO:0000256" key="1">
    <source>
        <dbReference type="SAM" id="SignalP"/>
    </source>
</evidence>
<dbReference type="EMBL" id="WQLV01000017">
    <property type="protein sequence ID" value="MVO18120.1"/>
    <property type="molecule type" value="Genomic_DNA"/>
</dbReference>
<sequence>MLRYLQQVLFTTLFAILASQASAMFIQPDWFEVTEPGVGTNRYSYSQNDPVNFLDPTGNQAGPGIGALYGLAVDEDGNVNMDELEAIHDAFNKGMKEGVVPDPSVLFDGELTADDLIEGIGLIPGGKAAKVLEPIIGAMRGAGKTSEEIVEIFRAVSPEELQDIAEYGFRLKEGAMDAKQFANSLTELQSFAKHFPDLTKTVKVEIPKSALDGVADLTPVDPMIFRSGTVTIHKEDLGYFNNAIRSISEIFK</sequence>
<evidence type="ECO:0000313" key="3">
    <source>
        <dbReference type="Proteomes" id="UP000478892"/>
    </source>
</evidence>
<keyword evidence="1" id="KW-0732">Signal</keyword>
<dbReference type="Proteomes" id="UP000478892">
    <property type="component" value="Unassembled WGS sequence"/>
</dbReference>
<comment type="caution">
    <text evidence="2">The sequence shown here is derived from an EMBL/GenBank/DDBJ whole genome shotgun (WGS) entry which is preliminary data.</text>
</comment>
<feature type="chain" id="PRO_5026989086" description="RHS repeat-associated core domain-containing protein" evidence="1">
    <location>
        <begin position="24"/>
        <end position="252"/>
    </location>
</feature>
<organism evidence="2 3">
    <name type="scientific">Parasedimentitalea huanghaiensis</name>
    <dbReference type="NCBI Taxonomy" id="2682100"/>
    <lineage>
        <taxon>Bacteria</taxon>
        <taxon>Pseudomonadati</taxon>
        <taxon>Pseudomonadota</taxon>
        <taxon>Alphaproteobacteria</taxon>
        <taxon>Rhodobacterales</taxon>
        <taxon>Paracoccaceae</taxon>
        <taxon>Parasedimentitalea</taxon>
    </lineage>
</organism>
<evidence type="ECO:0008006" key="4">
    <source>
        <dbReference type="Google" id="ProtNLM"/>
    </source>
</evidence>